<organism evidence="1 2">
    <name type="scientific">Panagrolaimus sp. PS1159</name>
    <dbReference type="NCBI Taxonomy" id="55785"/>
    <lineage>
        <taxon>Eukaryota</taxon>
        <taxon>Metazoa</taxon>
        <taxon>Ecdysozoa</taxon>
        <taxon>Nematoda</taxon>
        <taxon>Chromadorea</taxon>
        <taxon>Rhabditida</taxon>
        <taxon>Tylenchina</taxon>
        <taxon>Panagrolaimomorpha</taxon>
        <taxon>Panagrolaimoidea</taxon>
        <taxon>Panagrolaimidae</taxon>
        <taxon>Panagrolaimus</taxon>
    </lineage>
</organism>
<evidence type="ECO:0000313" key="2">
    <source>
        <dbReference type="WBParaSite" id="PS1159_v2.g18623.t1"/>
    </source>
</evidence>
<protein>
    <submittedName>
        <fullName evidence="2">K Homology domain-containing protein</fullName>
    </submittedName>
</protein>
<reference evidence="2" key="1">
    <citation type="submission" date="2022-11" db="UniProtKB">
        <authorList>
            <consortium name="WormBaseParasite"/>
        </authorList>
    </citation>
    <scope>IDENTIFICATION</scope>
</reference>
<proteinExistence type="predicted"/>
<dbReference type="WBParaSite" id="PS1159_v2.g18623.t1">
    <property type="protein sequence ID" value="PS1159_v2.g18623.t1"/>
    <property type="gene ID" value="PS1159_v2.g18623"/>
</dbReference>
<name>A0AC35FKY5_9BILA</name>
<sequence length="641" mass="71618">MKMLDFEKNDTKKDSHSWKKASKDFSLNLKKNDFEKENEFKKATNSSTLFLHIFAYENSNEANFFDGIKEPLKQNDFIKKRENSEQIFDCLKSVIQNPFEFPRQQGNENWKTPELAQYKASQQLLNPTDPYSYQQPVYYDGQHFSSNMQRKRPLESLLTPAAAPGGGISVNGTTRIPQNQYGSSPAYEDKPPANKRPVTNADNYSYYNDDYAAANTADSWVRGYEREMNPSQFSAYSSSSSQMPMHNSNEYDYGAAAAYNQPSAPTPLIKMNAEPKRKLTTLLPYPALPEPPPPLIKMNAEPKRKLTTLLPYPALPERAPNSKFGLGLDRYGHELPGPLMDEFQDTVKEMQNEIAFLKRHPEVATRIPHAVRILEKECFKLDKCVDPEWLEVDINKPINIVKRILIPTARHPTFNFVGKIIGNRGTTLHNLGKAFKCHINLCGEGSSRDRKKEANLFGSNDEKYMHYGLPMYIQISTIARPHVAHMRIAGFLNVLHKLLIPSHDVHIAGITDGNTWYESDDTYVYEPPICDETADEEKESELRAGAAGSTYRKPPRGRGGGAGSSARGGRGGIIPNPSTTVEEDYVVCYDPDQFSVSKAADSSSSAINGTSNGSTRGGATSARGTTRGRGRGRGAIPIRRG</sequence>
<evidence type="ECO:0000313" key="1">
    <source>
        <dbReference type="Proteomes" id="UP000887580"/>
    </source>
</evidence>
<dbReference type="Proteomes" id="UP000887580">
    <property type="component" value="Unplaced"/>
</dbReference>
<accession>A0AC35FKY5</accession>